<name>A0A084VC52_ANOSI</name>
<proteinExistence type="predicted"/>
<reference evidence="1 3" key="1">
    <citation type="journal article" date="2014" name="BMC Genomics">
        <title>Genome sequence of Anopheles sinensis provides insight into genetics basis of mosquito competence for malaria parasites.</title>
        <authorList>
            <person name="Zhou D."/>
            <person name="Zhang D."/>
            <person name="Ding G."/>
            <person name="Shi L."/>
            <person name="Hou Q."/>
            <person name="Ye Y."/>
            <person name="Xu Y."/>
            <person name="Zhou H."/>
            <person name="Xiong C."/>
            <person name="Li S."/>
            <person name="Yu J."/>
            <person name="Hong S."/>
            <person name="Yu X."/>
            <person name="Zou P."/>
            <person name="Chen C."/>
            <person name="Chang X."/>
            <person name="Wang W."/>
            <person name="Lv Y."/>
            <person name="Sun Y."/>
            <person name="Ma L."/>
            <person name="Shen B."/>
            <person name="Zhu C."/>
        </authorList>
    </citation>
    <scope>NUCLEOTIDE SEQUENCE [LARGE SCALE GENOMIC DNA]</scope>
</reference>
<dbReference type="AlphaFoldDB" id="A0A084VC52"/>
<protein>
    <submittedName>
        <fullName evidence="1 2">Uncharacterized protein</fullName>
    </submittedName>
</protein>
<sequence>MWIVGVDKRRDLSFLSVPLSASRPVGTHSSFVIDKCNEMQFFVRLQQRFRSRAVLGIASFSRHLEAAALDDRKTTFILDSSYAVTLAIKLEAKNYPYKAPFCAFPSEGKLNLQRANHVRKLRRFAGAWRVNICLVLNLVAGHKLAVSGSPETAVLTRPGTLIRFAPERASQANASVV</sequence>
<dbReference type="EMBL" id="ATLV01010506">
    <property type="status" value="NOT_ANNOTATED_CDS"/>
    <property type="molecule type" value="Genomic_DNA"/>
</dbReference>
<gene>
    <name evidence="1" type="ORF">ZHAS_00002387</name>
</gene>
<dbReference type="EMBL" id="KE524584">
    <property type="protein sequence ID" value="KFB35546.1"/>
    <property type="molecule type" value="Genomic_DNA"/>
</dbReference>
<organism evidence="1">
    <name type="scientific">Anopheles sinensis</name>
    <name type="common">Mosquito</name>
    <dbReference type="NCBI Taxonomy" id="74873"/>
    <lineage>
        <taxon>Eukaryota</taxon>
        <taxon>Metazoa</taxon>
        <taxon>Ecdysozoa</taxon>
        <taxon>Arthropoda</taxon>
        <taxon>Hexapoda</taxon>
        <taxon>Insecta</taxon>
        <taxon>Pterygota</taxon>
        <taxon>Neoptera</taxon>
        <taxon>Endopterygota</taxon>
        <taxon>Diptera</taxon>
        <taxon>Nematocera</taxon>
        <taxon>Culicoidea</taxon>
        <taxon>Culicidae</taxon>
        <taxon>Anophelinae</taxon>
        <taxon>Anopheles</taxon>
    </lineage>
</organism>
<dbReference type="EnsemblMetazoa" id="ASIC002387-RA">
    <property type="protein sequence ID" value="ASIC002387-PA"/>
    <property type="gene ID" value="ASIC002387"/>
</dbReference>
<dbReference type="VEuPathDB" id="VectorBase:ASIC002387"/>
<evidence type="ECO:0000313" key="1">
    <source>
        <dbReference type="EMBL" id="KFB35546.1"/>
    </source>
</evidence>
<reference evidence="2" key="2">
    <citation type="submission" date="2020-05" db="UniProtKB">
        <authorList>
            <consortium name="EnsemblMetazoa"/>
        </authorList>
    </citation>
    <scope>IDENTIFICATION</scope>
</reference>
<evidence type="ECO:0000313" key="2">
    <source>
        <dbReference type="EnsemblMetazoa" id="ASIC002387-PA"/>
    </source>
</evidence>
<evidence type="ECO:0000313" key="3">
    <source>
        <dbReference type="Proteomes" id="UP000030765"/>
    </source>
</evidence>
<dbReference type="Proteomes" id="UP000030765">
    <property type="component" value="Unassembled WGS sequence"/>
</dbReference>
<keyword evidence="3" id="KW-1185">Reference proteome</keyword>
<accession>A0A084VC52</accession>